<feature type="signal peptide" evidence="2">
    <location>
        <begin position="1"/>
        <end position="18"/>
    </location>
</feature>
<dbReference type="FunCoup" id="G5EDJ7">
    <property type="interactions" value="4"/>
</dbReference>
<dbReference type="Reactome" id="R-CEL-2022377">
    <property type="pathway name" value="Metabolism of Angiotensinogen to Angiotensins"/>
</dbReference>
<dbReference type="OrthoDB" id="19653at2759"/>
<dbReference type="Reactome" id="R-CEL-9749641">
    <property type="pathway name" value="Aspirin ADME"/>
</dbReference>
<dbReference type="Bgee" id="WBGene00013875">
    <property type="expression patterns" value="Expressed in embryo and 2 other cell types or tissues"/>
</dbReference>
<dbReference type="EMBL" id="BX284605">
    <property type="protein sequence ID" value="CAB00887.2"/>
    <property type="molecule type" value="Genomic_DNA"/>
</dbReference>
<dbReference type="InParanoid" id="G5EDJ7"/>
<dbReference type="Pfam" id="PF00135">
    <property type="entry name" value="COesterase"/>
    <property type="match status" value="1"/>
</dbReference>
<gene>
    <name evidence="4 6" type="primary">cest-2.1</name>
    <name evidence="4" type="ORF">CELE_ZC376.3</name>
    <name evidence="6" type="ORF">ZC376.3</name>
</gene>
<feature type="chain" id="PRO_5003475947" evidence="2">
    <location>
        <begin position="19"/>
        <end position="675"/>
    </location>
</feature>
<dbReference type="RefSeq" id="NP_506508.2">
    <property type="nucleotide sequence ID" value="NM_074107.6"/>
</dbReference>
<keyword evidence="1" id="KW-0812">Transmembrane</keyword>
<dbReference type="PeptideAtlas" id="G5EDJ7"/>
<dbReference type="PhylomeDB" id="G5EDJ7"/>
<dbReference type="STRING" id="6239.ZC376.3.1"/>
<dbReference type="KEGG" id="cel:CELE_ZC376.3"/>
<dbReference type="AGR" id="WB:WBGene00013875"/>
<proteinExistence type="evidence at protein level"/>
<evidence type="ECO:0000313" key="5">
    <source>
        <dbReference type="Proteomes" id="UP000001940"/>
    </source>
</evidence>
<evidence type="ECO:0007829" key="7">
    <source>
        <dbReference type="PeptideAtlas" id="G5EDJ7"/>
    </source>
</evidence>
<dbReference type="Gene3D" id="3.40.50.1820">
    <property type="entry name" value="alpha/beta hydrolase"/>
    <property type="match status" value="1"/>
</dbReference>
<accession>G5EDJ7</accession>
<evidence type="ECO:0000313" key="6">
    <source>
        <dbReference type="WormBase" id="ZC376.3"/>
    </source>
</evidence>
<dbReference type="Reactome" id="R-CEL-211945">
    <property type="pathway name" value="Phase I - Functionalization of compounds"/>
</dbReference>
<dbReference type="Proteomes" id="UP000001940">
    <property type="component" value="Chromosome V"/>
</dbReference>
<sequence length="675" mass="75676">MVLLFLFLLSTLLHISISTRVQLSTGTIEGKILTSTYSPLGNHTGIGFLGIPFVEPPAGNLRFRKPRPPIPWDGILETKEYKPACMSDAKKTYKNGVGGPISEDCLYANVFTNQYCMKRKNCSVMIVVHGGRILTESASAFNPEILVNNFVGQGRNIVVVTFNYRLGTFGFGVLNGEKGDSNVGMFDMLEAVKWTRKEVHNFGGNKDKLTMVGHSAGGSLVGAFTSSPLSKGMLNQQIIMSGALYQMGKLANFKGMTAMAQKAGCLPEVFGFRKLSQVRIDKTYSCLRNISAQEVLDAQLWVLQNTTYYISVPHIDGEFLLNYSDEILASGTIHPINSMIGTTTAELRDPIYINDLKNADKKEELLKNLCEHIGYELYTEPEEFSRKCQKFYGNGDDAQFLADDMEFYDGSIKVANAHASKNTKVFMYSYDYKDAGPAFKKYAQAPPPHHSEDLIYVFGTSRGNFTEKDYVIEQIYSGMFADFVNFGNPSPSKEQKWKEYSPEKREYFLIDFDKNFTMPGTRDGYYSRALEFWSTAGTKSFSEHYSPSLDSFTTGILIDPIVSHMKGVATGPDKTFEQFEKMLLEREMFLKTLKSERKLELLKEKWRKIRNGGGRIVERAGNAPMEMRDGKKGSRGGVSLLLIIFGGTLLGGILYVTISHFCLHHKSREGYQLLK</sequence>
<dbReference type="eggNOG" id="KOG1516">
    <property type="taxonomic scope" value="Eukaryota"/>
</dbReference>
<keyword evidence="2" id="KW-0732">Signal</keyword>
<evidence type="ECO:0000259" key="3">
    <source>
        <dbReference type="Pfam" id="PF00135"/>
    </source>
</evidence>
<dbReference type="GeneID" id="179916"/>
<keyword evidence="1" id="KW-0472">Membrane</keyword>
<dbReference type="AlphaFoldDB" id="G5EDJ7"/>
<dbReference type="SUPFAM" id="SSF53474">
    <property type="entry name" value="alpha/beta-Hydrolases"/>
    <property type="match status" value="1"/>
</dbReference>
<evidence type="ECO:0000313" key="4">
    <source>
        <dbReference type="EMBL" id="CAB00887.2"/>
    </source>
</evidence>
<dbReference type="InterPro" id="IPR050309">
    <property type="entry name" value="Type-B_Carboxylest/Lipase"/>
</dbReference>
<dbReference type="PANTHER" id="PTHR11559">
    <property type="entry name" value="CARBOXYLESTERASE"/>
    <property type="match status" value="1"/>
</dbReference>
<name>G5EDJ7_CAEEL</name>
<evidence type="ECO:0000256" key="2">
    <source>
        <dbReference type="SAM" id="SignalP"/>
    </source>
</evidence>
<dbReference type="FunFam" id="3.40.50.1820:FF:000277">
    <property type="entry name" value="Carboxylic ester hydrolase"/>
    <property type="match status" value="1"/>
</dbReference>
<dbReference type="Reactome" id="R-CEL-1483191">
    <property type="pathway name" value="Synthesis of PC"/>
</dbReference>
<dbReference type="CTD" id="179916"/>
<dbReference type="PaxDb" id="6239-ZC376.3"/>
<protein>
    <submittedName>
        <fullName evidence="4">Carboxylesterase type B domain-containing protein</fullName>
    </submittedName>
</protein>
<dbReference type="WormBase" id="ZC376.3">
    <property type="protein sequence ID" value="CE41968"/>
    <property type="gene ID" value="WBGene00013875"/>
    <property type="gene designation" value="cest-2.1"/>
</dbReference>
<reference evidence="4 5" key="1">
    <citation type="journal article" date="1998" name="Science">
        <title>Genome sequence of the nematode C. elegans: a platform for investigating biology.</title>
        <authorList>
            <consortium name="The C. elegans sequencing consortium"/>
            <person name="Sulson J.E."/>
            <person name="Waterston R."/>
        </authorList>
    </citation>
    <scope>NUCLEOTIDE SEQUENCE [LARGE SCALE GENOMIC DNA]</scope>
    <source>
        <strain evidence="4 5">Bristol N2</strain>
    </source>
</reference>
<dbReference type="InterPro" id="IPR002018">
    <property type="entry name" value="CarbesteraseB"/>
</dbReference>
<dbReference type="HOGENOM" id="CLU_006586_13_2_1"/>
<keyword evidence="5" id="KW-1185">Reference proteome</keyword>
<feature type="transmembrane region" description="Helical" evidence="1">
    <location>
        <begin position="637"/>
        <end position="658"/>
    </location>
</feature>
<dbReference type="Reactome" id="R-CEL-5578768">
    <property type="pathway name" value="Physiological factors"/>
</dbReference>
<keyword evidence="7" id="KW-1267">Proteomics identification</keyword>
<dbReference type="SMR" id="G5EDJ7"/>
<evidence type="ECO:0000256" key="1">
    <source>
        <dbReference type="SAM" id="Phobius"/>
    </source>
</evidence>
<dbReference type="InterPro" id="IPR029058">
    <property type="entry name" value="AB_hydrolase_fold"/>
</dbReference>
<keyword evidence="1" id="KW-1133">Transmembrane helix</keyword>
<feature type="domain" description="Carboxylesterase type B" evidence="3">
    <location>
        <begin position="19"/>
        <end position="533"/>
    </location>
</feature>
<organism evidence="4 5">
    <name type="scientific">Caenorhabditis elegans</name>
    <dbReference type="NCBI Taxonomy" id="6239"/>
    <lineage>
        <taxon>Eukaryota</taxon>
        <taxon>Metazoa</taxon>
        <taxon>Ecdysozoa</taxon>
        <taxon>Nematoda</taxon>
        <taxon>Chromadorea</taxon>
        <taxon>Rhabditida</taxon>
        <taxon>Rhabditina</taxon>
        <taxon>Rhabditomorpha</taxon>
        <taxon>Rhabditoidea</taxon>
        <taxon>Rhabditidae</taxon>
        <taxon>Peloderinae</taxon>
        <taxon>Caenorhabditis</taxon>
    </lineage>
</organism>
<dbReference type="OMA" id="YVTISHF"/>
<dbReference type="Reactome" id="R-CEL-112311">
    <property type="pathway name" value="Neurotransmitter clearance"/>
</dbReference>
<dbReference type="ESTHER" id="caeel-zc376.3">
    <property type="family name" value="Carb_B_Nematoda"/>
</dbReference>